<sequence>MVTEAQPELSYGWFSFKPKWLQAMNNCKCFLFIAVMIATIQGLYLSCKAFILSSCDLSALRDDREWNYRHKSSNDISAILLICFVSFYGQFGDKIKWIGYGAIITAVGFFMFTLPHFIIGPYQPVTTLATAASRAVQECVVKNNTSTTETCFSGYESNRFYLVLFCVAQLLMGAGTTPLYSLAPAYIDENLHPKSSPVYLSLFFAAAMTGPGLGYIAGGAILNNVFVQVTQPRALHLTARDPRWIGAWWLGYLVTGAIMFLTAILLLGFPRELPGSAKMRAQAIEEGHLPKRDNKLRGKWKDIVPATSQLLKNITYLSNSLALAASSLYGGAVSAFIAKFVVVKYAVNPGMSGPTLGAIFLVGASAGIVFGGFFVRRFNLKKSCKLSAKYCFVFALLSAWTAFLFMIPGCDKVNLAGVVTPYHNSNFQNPRSPVAPCNLNCSCSLAYINPVCGQDKLTYFSACHAGCAKVTGSKAYNCSCIDSGANKTQGATATKGFCDRGPGCKSYHYFLLYFSDCDAEQDCCSSRTLGFMPGPILLGWMFDVNCLFWGESCGRRGRCQIYDIWKLSVIITVFGCVMKGLTVLLYFISFWFCKSSYDEEETNPKAAENDQGKTNEDFQLSTES</sequence>
<accession>A0AAD9VDX2</accession>
<evidence type="ECO:0000256" key="9">
    <source>
        <dbReference type="SAM" id="MobiDB-lite"/>
    </source>
</evidence>
<feature type="transmembrane region" description="Helical" evidence="8">
    <location>
        <begin position="246"/>
        <end position="269"/>
    </location>
</feature>
<dbReference type="Proteomes" id="UP001249851">
    <property type="component" value="Unassembled WGS sequence"/>
</dbReference>
<comment type="subcellular location">
    <subcellularLocation>
        <location evidence="1 8">Cell membrane</location>
        <topology evidence="1 8">Multi-pass membrane protein</topology>
    </subcellularLocation>
</comment>
<keyword evidence="5 8" id="KW-1133">Transmembrane helix</keyword>
<dbReference type="GO" id="GO:0005886">
    <property type="term" value="C:plasma membrane"/>
    <property type="evidence" value="ECO:0007669"/>
    <property type="project" value="UniProtKB-SubCell"/>
</dbReference>
<feature type="transmembrane region" description="Helical" evidence="8">
    <location>
        <begin position="160"/>
        <end position="187"/>
    </location>
</feature>
<evidence type="ECO:0000313" key="11">
    <source>
        <dbReference type="EMBL" id="KAK2570993.1"/>
    </source>
</evidence>
<dbReference type="Pfam" id="PF03137">
    <property type="entry name" value="OATP"/>
    <property type="match status" value="2"/>
</dbReference>
<evidence type="ECO:0000256" key="1">
    <source>
        <dbReference type="ARBA" id="ARBA00004651"/>
    </source>
</evidence>
<feature type="compositionally biased region" description="Basic and acidic residues" evidence="9">
    <location>
        <begin position="607"/>
        <end position="616"/>
    </location>
</feature>
<feature type="transmembrane region" description="Helical" evidence="8">
    <location>
        <begin position="199"/>
        <end position="226"/>
    </location>
</feature>
<dbReference type="PANTHER" id="PTHR11388:SF100">
    <property type="entry name" value="SOLUTE CARRIER ORGANIC ANION TRANSPORTER FAMILY MEMBER 4A1"/>
    <property type="match status" value="1"/>
</dbReference>
<feature type="transmembrane region" description="Helical" evidence="8">
    <location>
        <begin position="72"/>
        <end position="91"/>
    </location>
</feature>
<organism evidence="11 12">
    <name type="scientific">Acropora cervicornis</name>
    <name type="common">Staghorn coral</name>
    <dbReference type="NCBI Taxonomy" id="6130"/>
    <lineage>
        <taxon>Eukaryota</taxon>
        <taxon>Metazoa</taxon>
        <taxon>Cnidaria</taxon>
        <taxon>Anthozoa</taxon>
        <taxon>Hexacorallia</taxon>
        <taxon>Scleractinia</taxon>
        <taxon>Astrocoeniina</taxon>
        <taxon>Acroporidae</taxon>
        <taxon>Acropora</taxon>
    </lineage>
</organism>
<evidence type="ECO:0000256" key="6">
    <source>
        <dbReference type="ARBA" id="ARBA00023136"/>
    </source>
</evidence>
<evidence type="ECO:0000256" key="5">
    <source>
        <dbReference type="ARBA" id="ARBA00022989"/>
    </source>
</evidence>
<keyword evidence="4 8" id="KW-0812">Transmembrane</keyword>
<dbReference type="GO" id="GO:0055085">
    <property type="term" value="P:transmembrane transport"/>
    <property type="evidence" value="ECO:0007669"/>
    <property type="project" value="InterPro"/>
</dbReference>
<evidence type="ECO:0000256" key="2">
    <source>
        <dbReference type="ARBA" id="ARBA00009657"/>
    </source>
</evidence>
<feature type="transmembrane region" description="Helical" evidence="8">
    <location>
        <begin position="569"/>
        <end position="592"/>
    </location>
</feature>
<feature type="transmembrane region" description="Helical" evidence="8">
    <location>
        <begin position="98"/>
        <end position="119"/>
    </location>
</feature>
<evidence type="ECO:0000313" key="12">
    <source>
        <dbReference type="Proteomes" id="UP001249851"/>
    </source>
</evidence>
<dbReference type="PROSITE" id="PS51465">
    <property type="entry name" value="KAZAL_2"/>
    <property type="match status" value="1"/>
</dbReference>
<dbReference type="InterPro" id="IPR036058">
    <property type="entry name" value="Kazal_dom_sf"/>
</dbReference>
<name>A0AAD9VDX2_ACRCE</name>
<dbReference type="PANTHER" id="PTHR11388">
    <property type="entry name" value="ORGANIC ANION TRANSPORTER"/>
    <property type="match status" value="1"/>
</dbReference>
<keyword evidence="3" id="KW-1003">Cell membrane</keyword>
<keyword evidence="8" id="KW-0406">Ion transport</keyword>
<feature type="domain" description="Kazal-like" evidence="10">
    <location>
        <begin position="431"/>
        <end position="482"/>
    </location>
</feature>
<evidence type="ECO:0000256" key="7">
    <source>
        <dbReference type="ARBA" id="ARBA00023157"/>
    </source>
</evidence>
<feature type="transmembrane region" description="Helical" evidence="8">
    <location>
        <begin position="321"/>
        <end position="343"/>
    </location>
</feature>
<keyword evidence="8" id="KW-0813">Transport</keyword>
<proteinExistence type="inferred from homology"/>
<comment type="caution">
    <text evidence="8">Lacks conserved residue(s) required for the propagation of feature annotation.</text>
</comment>
<dbReference type="InterPro" id="IPR002350">
    <property type="entry name" value="Kazal_dom"/>
</dbReference>
<evidence type="ECO:0000256" key="8">
    <source>
        <dbReference type="RuleBase" id="RU362056"/>
    </source>
</evidence>
<dbReference type="NCBIfam" id="TIGR00805">
    <property type="entry name" value="oat"/>
    <property type="match status" value="1"/>
</dbReference>
<evidence type="ECO:0000256" key="4">
    <source>
        <dbReference type="ARBA" id="ARBA00022692"/>
    </source>
</evidence>
<dbReference type="AlphaFoldDB" id="A0AAD9VDX2"/>
<keyword evidence="7" id="KW-1015">Disulfide bond</keyword>
<keyword evidence="6 8" id="KW-0472">Membrane</keyword>
<reference evidence="11" key="2">
    <citation type="journal article" date="2023" name="Science">
        <title>Genomic signatures of disease resistance in endangered staghorn corals.</title>
        <authorList>
            <person name="Vollmer S.V."/>
            <person name="Selwyn J.D."/>
            <person name="Despard B.A."/>
            <person name="Roesel C.L."/>
        </authorList>
    </citation>
    <scope>NUCLEOTIDE SEQUENCE</scope>
    <source>
        <strain evidence="11">K2</strain>
    </source>
</reference>
<evidence type="ECO:0000259" key="10">
    <source>
        <dbReference type="PROSITE" id="PS51465"/>
    </source>
</evidence>
<feature type="region of interest" description="Disordered" evidence="9">
    <location>
        <begin position="602"/>
        <end position="624"/>
    </location>
</feature>
<gene>
    <name evidence="11" type="ORF">P5673_004724</name>
</gene>
<protein>
    <recommendedName>
        <fullName evidence="8">Solute carrier organic anion transporter family member</fullName>
    </recommendedName>
</protein>
<dbReference type="InterPro" id="IPR036259">
    <property type="entry name" value="MFS_trans_sf"/>
</dbReference>
<dbReference type="InterPro" id="IPR004156">
    <property type="entry name" value="OATP"/>
</dbReference>
<feature type="transmembrane region" description="Helical" evidence="8">
    <location>
        <begin position="29"/>
        <end position="52"/>
    </location>
</feature>
<evidence type="ECO:0000256" key="3">
    <source>
        <dbReference type="ARBA" id="ARBA00022475"/>
    </source>
</evidence>
<reference evidence="11" key="1">
    <citation type="journal article" date="2023" name="G3 (Bethesda)">
        <title>Whole genome assembly and annotation of the endangered Caribbean coral Acropora cervicornis.</title>
        <authorList>
            <person name="Selwyn J.D."/>
            <person name="Vollmer S.V."/>
        </authorList>
    </citation>
    <scope>NUCLEOTIDE SEQUENCE</scope>
    <source>
        <strain evidence="11">K2</strain>
    </source>
</reference>
<dbReference type="SUPFAM" id="SSF103473">
    <property type="entry name" value="MFS general substrate transporter"/>
    <property type="match status" value="1"/>
</dbReference>
<comment type="caution">
    <text evidence="11">The sequence shown here is derived from an EMBL/GenBank/DDBJ whole genome shotgun (WGS) entry which is preliminary data.</text>
</comment>
<dbReference type="GO" id="GO:0006811">
    <property type="term" value="P:monoatomic ion transport"/>
    <property type="evidence" value="ECO:0007669"/>
    <property type="project" value="UniProtKB-KW"/>
</dbReference>
<keyword evidence="12" id="KW-1185">Reference proteome</keyword>
<dbReference type="SUPFAM" id="SSF100895">
    <property type="entry name" value="Kazal-type serine protease inhibitors"/>
    <property type="match status" value="1"/>
</dbReference>
<feature type="transmembrane region" description="Helical" evidence="8">
    <location>
        <begin position="355"/>
        <end position="375"/>
    </location>
</feature>
<comment type="similarity">
    <text evidence="2 8">Belongs to the organo anion transporter (TC 2.A.60) family.</text>
</comment>
<dbReference type="Pfam" id="PF07648">
    <property type="entry name" value="Kazal_2"/>
    <property type="match status" value="1"/>
</dbReference>
<dbReference type="EMBL" id="JARQWQ010000007">
    <property type="protein sequence ID" value="KAK2570993.1"/>
    <property type="molecule type" value="Genomic_DNA"/>
</dbReference>
<feature type="transmembrane region" description="Helical" evidence="8">
    <location>
        <begin position="387"/>
        <end position="407"/>
    </location>
</feature>
<dbReference type="Gene3D" id="1.20.1250.20">
    <property type="entry name" value="MFS general substrate transporter like domains"/>
    <property type="match status" value="1"/>
</dbReference>